<protein>
    <submittedName>
        <fullName evidence="2">Uncharacterized protein</fullName>
    </submittedName>
</protein>
<sequence>MLGPSIGAYPDRHDSSDKIEASLRHLPRSSEAAGDRAGRGQDRSSSSRIDLTVASLCARRPRRWGAGATVSRG</sequence>
<gene>
    <name evidence="2" type="ORF">DIJ64_09190</name>
</gene>
<accession>A0AAD0P8D0</accession>
<proteinExistence type="predicted"/>
<feature type="compositionally biased region" description="Basic and acidic residues" evidence="1">
    <location>
        <begin position="10"/>
        <end position="23"/>
    </location>
</feature>
<reference evidence="2 3" key="1">
    <citation type="submission" date="2018-05" db="EMBL/GenBank/DDBJ databases">
        <title>Evolution of small genomes with special reference to Mycobacterium leprae.</title>
        <authorList>
            <person name="Mohanty P.S."/>
            <person name="Bansal A.K."/>
            <person name="Gupta U.D."/>
            <person name="Naaz F."/>
            <person name="Dwivedi V.D."/>
            <person name="Singh H."/>
            <person name="Gupta G."/>
            <person name="Sharma S."/>
            <person name="Arora M."/>
        </authorList>
    </citation>
    <scope>NUCLEOTIDE SEQUENCE [LARGE SCALE GENOMIC DNA]</scope>
    <source>
        <strain evidence="2 3">MRHRU-235-G</strain>
    </source>
</reference>
<evidence type="ECO:0000313" key="3">
    <source>
        <dbReference type="Proteomes" id="UP000249682"/>
    </source>
</evidence>
<name>A0AAD0P8D0_MYCLR</name>
<organism evidence="2 3">
    <name type="scientific">Mycobacterium leprae</name>
    <dbReference type="NCBI Taxonomy" id="1769"/>
    <lineage>
        <taxon>Bacteria</taxon>
        <taxon>Bacillati</taxon>
        <taxon>Actinomycetota</taxon>
        <taxon>Actinomycetes</taxon>
        <taxon>Mycobacteriales</taxon>
        <taxon>Mycobacteriaceae</taxon>
        <taxon>Mycobacterium</taxon>
    </lineage>
</organism>
<dbReference type="EMBL" id="CP029543">
    <property type="protein sequence ID" value="AWV48171.1"/>
    <property type="molecule type" value="Genomic_DNA"/>
</dbReference>
<evidence type="ECO:0000256" key="1">
    <source>
        <dbReference type="SAM" id="MobiDB-lite"/>
    </source>
</evidence>
<dbReference type="Proteomes" id="UP000249682">
    <property type="component" value="Chromosome"/>
</dbReference>
<dbReference type="AlphaFoldDB" id="A0AAD0P8D0"/>
<feature type="region of interest" description="Disordered" evidence="1">
    <location>
        <begin position="1"/>
        <end position="51"/>
    </location>
</feature>
<feature type="compositionally biased region" description="Basic and acidic residues" evidence="1">
    <location>
        <begin position="33"/>
        <end position="42"/>
    </location>
</feature>
<evidence type="ECO:0000313" key="2">
    <source>
        <dbReference type="EMBL" id="AWV48171.1"/>
    </source>
</evidence>